<evidence type="ECO:0000313" key="4">
    <source>
        <dbReference type="RefSeq" id="XP_031548970.1"/>
    </source>
</evidence>
<dbReference type="SMART" id="SM00369">
    <property type="entry name" value="LRR_TYP"/>
    <property type="match status" value="6"/>
</dbReference>
<dbReference type="Proteomes" id="UP000515163">
    <property type="component" value="Unplaced"/>
</dbReference>
<organism evidence="3 4">
    <name type="scientific">Actinia tenebrosa</name>
    <name type="common">Australian red waratah sea anemone</name>
    <dbReference type="NCBI Taxonomy" id="6105"/>
    <lineage>
        <taxon>Eukaryota</taxon>
        <taxon>Metazoa</taxon>
        <taxon>Cnidaria</taxon>
        <taxon>Anthozoa</taxon>
        <taxon>Hexacorallia</taxon>
        <taxon>Actiniaria</taxon>
        <taxon>Actiniidae</taxon>
        <taxon>Actinia</taxon>
    </lineage>
</organism>
<dbReference type="SUPFAM" id="SSF52058">
    <property type="entry name" value="L domain-like"/>
    <property type="match status" value="1"/>
</dbReference>
<dbReference type="InterPro" id="IPR050216">
    <property type="entry name" value="LRR_domain-containing"/>
</dbReference>
<proteinExistence type="predicted"/>
<sequence length="238" mass="26676">MGSNISQHIDNARKTGVCSLAGKNLSEVPPQLFKLGDSLRTLDLSGNKFKSLPPEIGELTGLKNLTLSSNRFETLPKEINKLKKLETFAANKCSIKLLPAGVFTGLHNLKKLEMSSNQISTFPDEICSLRHIDFIDLSDNKLKLIPDNIGELQAMELNLNANQISYLPHSLAACPRMKVLRLEENCLPLDAVKETLLKESRLSLLALDGNLFTKKELREKEGYDQYMERFTATKKKFT</sequence>
<name>A0A6P8H953_ACTTE</name>
<dbReference type="KEGG" id="aten:116286551"/>
<dbReference type="FunCoup" id="A0A6P8H953">
    <property type="interactions" value="300"/>
</dbReference>
<dbReference type="AlphaFoldDB" id="A0A6P8H953"/>
<evidence type="ECO:0000256" key="2">
    <source>
        <dbReference type="ARBA" id="ARBA00022737"/>
    </source>
</evidence>
<dbReference type="PANTHER" id="PTHR48051:SF62">
    <property type="entry name" value="LEUCINE-RICH REPEAT-CONTAINING PROTEIN 57"/>
    <property type="match status" value="1"/>
</dbReference>
<dbReference type="InterPro" id="IPR003591">
    <property type="entry name" value="Leu-rich_rpt_typical-subtyp"/>
</dbReference>
<keyword evidence="1" id="KW-0433">Leucine-rich repeat</keyword>
<dbReference type="InterPro" id="IPR032675">
    <property type="entry name" value="LRR_dom_sf"/>
</dbReference>
<protein>
    <submittedName>
        <fullName evidence="4">Leucine-rich repeat-containing protein 57-like</fullName>
    </submittedName>
</protein>
<dbReference type="PROSITE" id="PS51450">
    <property type="entry name" value="LRR"/>
    <property type="match status" value="2"/>
</dbReference>
<keyword evidence="3" id="KW-1185">Reference proteome</keyword>
<evidence type="ECO:0000256" key="1">
    <source>
        <dbReference type="ARBA" id="ARBA00022614"/>
    </source>
</evidence>
<dbReference type="InterPro" id="IPR001611">
    <property type="entry name" value="Leu-rich_rpt"/>
</dbReference>
<evidence type="ECO:0000313" key="3">
    <source>
        <dbReference type="Proteomes" id="UP000515163"/>
    </source>
</evidence>
<dbReference type="RefSeq" id="XP_031548970.1">
    <property type="nucleotide sequence ID" value="XM_031693110.1"/>
</dbReference>
<dbReference type="InParanoid" id="A0A6P8H953"/>
<accession>A0A6P8H953</accession>
<dbReference type="Pfam" id="PF13855">
    <property type="entry name" value="LRR_8"/>
    <property type="match status" value="2"/>
</dbReference>
<dbReference type="GeneID" id="116286551"/>
<dbReference type="Gene3D" id="3.80.10.10">
    <property type="entry name" value="Ribonuclease Inhibitor"/>
    <property type="match status" value="2"/>
</dbReference>
<dbReference type="PANTHER" id="PTHR48051">
    <property type="match status" value="1"/>
</dbReference>
<reference evidence="4" key="1">
    <citation type="submission" date="2025-08" db="UniProtKB">
        <authorList>
            <consortium name="RefSeq"/>
        </authorList>
    </citation>
    <scope>IDENTIFICATION</scope>
</reference>
<dbReference type="FunFam" id="3.80.10.10:FF:000230">
    <property type="entry name" value="Leucine-rich repeat-containing protein 57"/>
    <property type="match status" value="1"/>
</dbReference>
<keyword evidence="2" id="KW-0677">Repeat</keyword>
<gene>
    <name evidence="4" type="primary">LOC116286551</name>
</gene>
<dbReference type="GO" id="GO:0005737">
    <property type="term" value="C:cytoplasm"/>
    <property type="evidence" value="ECO:0007669"/>
    <property type="project" value="TreeGrafter"/>
</dbReference>
<dbReference type="OrthoDB" id="1728874at2759"/>